<keyword evidence="2" id="KW-1185">Reference proteome</keyword>
<reference evidence="2" key="1">
    <citation type="submission" date="2016-04" db="EMBL/GenBank/DDBJ databases">
        <authorList>
            <person name="Chen L."/>
            <person name="Zhuang W."/>
            <person name="Wang G."/>
        </authorList>
    </citation>
    <scope>NUCLEOTIDE SEQUENCE [LARGE SCALE GENOMIC DNA]</scope>
    <source>
        <strain evidence="2">17621</strain>
    </source>
</reference>
<evidence type="ECO:0000313" key="1">
    <source>
        <dbReference type="EMBL" id="OQP40993.1"/>
    </source>
</evidence>
<proteinExistence type="predicted"/>
<evidence type="ECO:0000313" key="2">
    <source>
        <dbReference type="Proteomes" id="UP000192610"/>
    </source>
</evidence>
<name>A0A1V9E4D7_9BACT</name>
<protein>
    <submittedName>
        <fullName evidence="1">Uncharacterized protein</fullName>
    </submittedName>
</protein>
<organism evidence="1 2">
    <name type="scientific">Niastella yeongjuensis</name>
    <dbReference type="NCBI Taxonomy" id="354355"/>
    <lineage>
        <taxon>Bacteria</taxon>
        <taxon>Pseudomonadati</taxon>
        <taxon>Bacteroidota</taxon>
        <taxon>Chitinophagia</taxon>
        <taxon>Chitinophagales</taxon>
        <taxon>Chitinophagaceae</taxon>
        <taxon>Niastella</taxon>
    </lineage>
</organism>
<dbReference type="RefSeq" id="WP_081203977.1">
    <property type="nucleotide sequence ID" value="NZ_FOCZ01000007.1"/>
</dbReference>
<sequence length="244" mass="28160">MIEKPKHTTVSNNGFLPLLLDNIMRHILLILTTFFLLTSCANQATNSPTVSQSQTVDSSILFIGLFPEISTVDLHIYSPDDTLTTDKFQGKQIPTSFYKYLKFDNNIDPVMADTSYHFFSCFQFKITDTKIGLIIRRPSQYSETAIDLYTWDNSQKKIVDVTNLTDAFGDEGWHFVQDAWVKDLNNDKNLDIITRRKDVDQDLDDTTKISRKDSLFVFLNNGATFKKTNFQLDTSKFQLKYWTD</sequence>
<comment type="caution">
    <text evidence="1">The sequence shown here is derived from an EMBL/GenBank/DDBJ whole genome shotgun (WGS) entry which is preliminary data.</text>
</comment>
<dbReference type="STRING" id="354355.SAMN05660816_03960"/>
<dbReference type="AlphaFoldDB" id="A0A1V9E4D7"/>
<accession>A0A1V9E4D7</accession>
<dbReference type="Proteomes" id="UP000192610">
    <property type="component" value="Unassembled WGS sequence"/>
</dbReference>
<dbReference type="OrthoDB" id="675302at2"/>
<dbReference type="EMBL" id="LVXG01000067">
    <property type="protein sequence ID" value="OQP40993.1"/>
    <property type="molecule type" value="Genomic_DNA"/>
</dbReference>
<gene>
    <name evidence="1" type="ORF">A4H97_15445</name>
</gene>